<organism evidence="11 12">
    <name type="scientific">Prochlorothrix hollandica PCC 9006 = CALU 1027</name>
    <dbReference type="NCBI Taxonomy" id="317619"/>
    <lineage>
        <taxon>Bacteria</taxon>
        <taxon>Bacillati</taxon>
        <taxon>Cyanobacteriota</taxon>
        <taxon>Cyanophyceae</taxon>
        <taxon>Prochlorotrichales</taxon>
        <taxon>Prochlorotrichaceae</taxon>
        <taxon>Prochlorothrix</taxon>
    </lineage>
</organism>
<keyword evidence="5 10" id="KW-0328">Glycosyltransferase</keyword>
<comment type="catalytic activity">
    <reaction evidence="1 10">
        <text>Transfers a segment of a (1-&gt;4)-alpha-D-glucan to a new position in an acceptor, which may be glucose or a (1-&gt;4)-alpha-D-glucan.</text>
        <dbReference type="EC" id="2.4.1.25"/>
    </reaction>
</comment>
<name>A0A0M2PZN0_PROHO</name>
<protein>
    <recommendedName>
        <fullName evidence="4 10">4-alpha-glucanotransferase</fullName>
        <ecNumber evidence="3 10">2.4.1.25</ecNumber>
    </recommendedName>
    <alternativeName>
        <fullName evidence="8 10">Amylomaltase</fullName>
    </alternativeName>
    <alternativeName>
        <fullName evidence="9 10">Disproportionating enzyme</fullName>
    </alternativeName>
</protein>
<reference evidence="11" key="1">
    <citation type="submission" date="2012-04" db="EMBL/GenBank/DDBJ databases">
        <authorList>
            <person name="Borisov I.G."/>
            <person name="Ivanikova N.V."/>
            <person name="Pinevich A.V."/>
        </authorList>
    </citation>
    <scope>NUCLEOTIDE SEQUENCE [LARGE SCALE GENOMIC DNA]</scope>
    <source>
        <strain evidence="11">CALU 1027</strain>
    </source>
</reference>
<keyword evidence="6 10" id="KW-0808">Transferase</keyword>
<evidence type="ECO:0000256" key="5">
    <source>
        <dbReference type="ARBA" id="ARBA00022676"/>
    </source>
</evidence>
<evidence type="ECO:0000313" key="12">
    <source>
        <dbReference type="Proteomes" id="UP000034681"/>
    </source>
</evidence>
<accession>A0A0M2PZN0</accession>
<evidence type="ECO:0000256" key="6">
    <source>
        <dbReference type="ARBA" id="ARBA00022679"/>
    </source>
</evidence>
<dbReference type="NCBIfam" id="NF011079">
    <property type="entry name" value="PRK14508.1-2"/>
    <property type="match status" value="1"/>
</dbReference>
<dbReference type="EC" id="2.4.1.25" evidence="3 10"/>
<gene>
    <name evidence="11" type="ORF">PROH_08315</name>
</gene>
<dbReference type="GO" id="GO:0005975">
    <property type="term" value="P:carbohydrate metabolic process"/>
    <property type="evidence" value="ECO:0007669"/>
    <property type="project" value="InterPro"/>
</dbReference>
<evidence type="ECO:0000256" key="3">
    <source>
        <dbReference type="ARBA" id="ARBA00012560"/>
    </source>
</evidence>
<proteinExistence type="inferred from homology"/>
<dbReference type="AlphaFoldDB" id="A0A0M2PZN0"/>
<comment type="similarity">
    <text evidence="2 10">Belongs to the disproportionating enzyme family.</text>
</comment>
<dbReference type="Pfam" id="PF02446">
    <property type="entry name" value="Glyco_hydro_77"/>
    <property type="match status" value="1"/>
</dbReference>
<dbReference type="EMBL" id="AJTX02000004">
    <property type="protein sequence ID" value="KKI99836.1"/>
    <property type="molecule type" value="Genomic_DNA"/>
</dbReference>
<evidence type="ECO:0000256" key="9">
    <source>
        <dbReference type="ARBA" id="ARBA00031501"/>
    </source>
</evidence>
<evidence type="ECO:0000256" key="1">
    <source>
        <dbReference type="ARBA" id="ARBA00000439"/>
    </source>
</evidence>
<dbReference type="PANTHER" id="PTHR32438:SF5">
    <property type="entry name" value="4-ALPHA-GLUCANOTRANSFERASE DPE1, CHLOROPLASTIC_AMYLOPLASTIC"/>
    <property type="match status" value="1"/>
</dbReference>
<dbReference type="GO" id="GO:0004134">
    <property type="term" value="F:4-alpha-glucanotransferase activity"/>
    <property type="evidence" value="ECO:0007669"/>
    <property type="project" value="UniProtKB-EC"/>
</dbReference>
<dbReference type="InterPro" id="IPR003385">
    <property type="entry name" value="Glyco_hydro_77"/>
</dbReference>
<evidence type="ECO:0000256" key="10">
    <source>
        <dbReference type="RuleBase" id="RU361207"/>
    </source>
</evidence>
<dbReference type="Gene3D" id="3.20.20.80">
    <property type="entry name" value="Glycosidases"/>
    <property type="match status" value="1"/>
</dbReference>
<keyword evidence="12" id="KW-1185">Reference proteome</keyword>
<keyword evidence="7 10" id="KW-0119">Carbohydrate metabolism</keyword>
<dbReference type="STRING" id="317619.GCA_000332315_00407"/>
<sequence length="499" mass="56246">MSFPRTSGILLHPTSLPGPFGIGDLGPEAYRFIDFLAASHQKLWQILPLGAPGFGNSPYLAYSAMAGNPMLISPHHLLDQGLLEAADLENLPDLPQDVAAFDQAIALKLPLFRKAFHTFQTQASPAQQEALATFCNAKASWLEDYSLFMAVKEAHQGSGWTAWEPGLAKRDPGVLAQWRERLAEDIAFQKFLQFEFFNQWSALRTYANDRGVQIIGDIPIYVAHDSVDVWAHPENFCLNPKTGYAALMAGVPPDYFSETGQLWGNPVYNWDYLQQSQFAWWIQRFESLLDYVDIIRIDHFRGLQAYWVVPEGETTAMKGWWVEAPGYAFFNRIRDHFGKLPIIAEDLGIITPEVDALRDTFDFPGMKILQFSFDSGVENPYLPFNFAHANCVVYTGTHDNNTTVGWFSDRSLPEQWQVAQYLGHRSFHGIHWDLITLALGSVANQAITPLQDVLGLGTEARMNFPSQAAGNWNWRYRAEHLTPKLSDRLGQLTIAFGRA</sequence>
<dbReference type="eggNOG" id="COG1640">
    <property type="taxonomic scope" value="Bacteria"/>
</dbReference>
<dbReference type="NCBIfam" id="NF011080">
    <property type="entry name" value="PRK14508.1-3"/>
    <property type="match status" value="1"/>
</dbReference>
<dbReference type="InterPro" id="IPR017853">
    <property type="entry name" value="GH"/>
</dbReference>
<dbReference type="Proteomes" id="UP000034681">
    <property type="component" value="Unassembled WGS sequence"/>
</dbReference>
<dbReference type="NCBIfam" id="TIGR00217">
    <property type="entry name" value="malQ"/>
    <property type="match status" value="1"/>
</dbReference>
<dbReference type="RefSeq" id="WP_017711082.1">
    <property type="nucleotide sequence ID" value="NZ_KB235933.1"/>
</dbReference>
<dbReference type="OrthoDB" id="9811841at2"/>
<evidence type="ECO:0000256" key="8">
    <source>
        <dbReference type="ARBA" id="ARBA00031423"/>
    </source>
</evidence>
<evidence type="ECO:0000313" key="11">
    <source>
        <dbReference type="EMBL" id="KKI99836.1"/>
    </source>
</evidence>
<evidence type="ECO:0000256" key="2">
    <source>
        <dbReference type="ARBA" id="ARBA00005684"/>
    </source>
</evidence>
<evidence type="ECO:0000256" key="4">
    <source>
        <dbReference type="ARBA" id="ARBA00020295"/>
    </source>
</evidence>
<dbReference type="PANTHER" id="PTHR32438">
    <property type="entry name" value="4-ALPHA-GLUCANOTRANSFERASE DPE1, CHLOROPLASTIC/AMYLOPLASTIC"/>
    <property type="match status" value="1"/>
</dbReference>
<evidence type="ECO:0000256" key="7">
    <source>
        <dbReference type="ARBA" id="ARBA00023277"/>
    </source>
</evidence>
<dbReference type="SUPFAM" id="SSF51445">
    <property type="entry name" value="(Trans)glycosidases"/>
    <property type="match status" value="1"/>
</dbReference>
<comment type="caution">
    <text evidence="11">The sequence shown here is derived from an EMBL/GenBank/DDBJ whole genome shotgun (WGS) entry which is preliminary data.</text>
</comment>